<proteinExistence type="predicted"/>
<feature type="compositionally biased region" description="Basic and acidic residues" evidence="1">
    <location>
        <begin position="13"/>
        <end position="23"/>
    </location>
</feature>
<organism evidence="2 3">
    <name type="scientific">Promicromonospora sukumoe</name>
    <dbReference type="NCBI Taxonomy" id="88382"/>
    <lineage>
        <taxon>Bacteria</taxon>
        <taxon>Bacillati</taxon>
        <taxon>Actinomycetota</taxon>
        <taxon>Actinomycetes</taxon>
        <taxon>Micrococcales</taxon>
        <taxon>Promicromonosporaceae</taxon>
        <taxon>Promicromonospora</taxon>
    </lineage>
</organism>
<dbReference type="EMBL" id="JACGWV010000001">
    <property type="protein sequence ID" value="MBA8806457.1"/>
    <property type="molecule type" value="Genomic_DNA"/>
</dbReference>
<reference evidence="2 3" key="1">
    <citation type="submission" date="2020-07" db="EMBL/GenBank/DDBJ databases">
        <title>Sequencing the genomes of 1000 actinobacteria strains.</title>
        <authorList>
            <person name="Klenk H.-P."/>
        </authorList>
    </citation>
    <scope>NUCLEOTIDE SEQUENCE [LARGE SCALE GENOMIC DNA]</scope>
    <source>
        <strain evidence="2 3">DSM 44121</strain>
    </source>
</reference>
<dbReference type="Proteomes" id="UP000540568">
    <property type="component" value="Unassembled WGS sequence"/>
</dbReference>
<feature type="region of interest" description="Disordered" evidence="1">
    <location>
        <begin position="1"/>
        <end position="36"/>
    </location>
</feature>
<dbReference type="RefSeq" id="WP_182614181.1">
    <property type="nucleotide sequence ID" value="NZ_BAAATF010000002.1"/>
</dbReference>
<evidence type="ECO:0000313" key="3">
    <source>
        <dbReference type="Proteomes" id="UP000540568"/>
    </source>
</evidence>
<gene>
    <name evidence="2" type="ORF">FHX71_000399</name>
</gene>
<evidence type="ECO:0000313" key="2">
    <source>
        <dbReference type="EMBL" id="MBA8806457.1"/>
    </source>
</evidence>
<comment type="caution">
    <text evidence="2">The sequence shown here is derived from an EMBL/GenBank/DDBJ whole genome shotgun (WGS) entry which is preliminary data.</text>
</comment>
<sequence>MLAIAPGAVPSEQPERPRDRSWDEPVDLPLASSGDPTFASRTAEFFWSTFPDAETSRPS</sequence>
<accession>A0A7W3PCE3</accession>
<evidence type="ECO:0000256" key="1">
    <source>
        <dbReference type="SAM" id="MobiDB-lite"/>
    </source>
</evidence>
<dbReference type="AlphaFoldDB" id="A0A7W3PCE3"/>
<name>A0A7W3PCE3_9MICO</name>
<keyword evidence="3" id="KW-1185">Reference proteome</keyword>
<protein>
    <submittedName>
        <fullName evidence="2">Uncharacterized protein</fullName>
    </submittedName>
</protein>